<dbReference type="Proteomes" id="UP000617628">
    <property type="component" value="Unassembled WGS sequence"/>
</dbReference>
<dbReference type="GO" id="GO:0004423">
    <property type="term" value="F:iduronate-2-sulfatase activity"/>
    <property type="evidence" value="ECO:0007669"/>
    <property type="project" value="InterPro"/>
</dbReference>
<keyword evidence="11" id="KW-1185">Reference proteome</keyword>
<dbReference type="SUPFAM" id="SSF53649">
    <property type="entry name" value="Alkaline phosphatase-like"/>
    <property type="match status" value="1"/>
</dbReference>
<feature type="chain" id="PRO_5037129242" evidence="8">
    <location>
        <begin position="22"/>
        <end position="1099"/>
    </location>
</feature>
<dbReference type="PANTHER" id="PTHR45953">
    <property type="entry name" value="IDURONATE 2-SULFATASE"/>
    <property type="match status" value="1"/>
</dbReference>
<reference evidence="10" key="1">
    <citation type="submission" date="2021-01" db="EMBL/GenBank/DDBJ databases">
        <title>Modified the classification status of verrucomicrobia.</title>
        <authorList>
            <person name="Feng X."/>
        </authorList>
    </citation>
    <scope>NUCLEOTIDE SEQUENCE</scope>
    <source>
        <strain evidence="10">KCTC 13126</strain>
    </source>
</reference>
<dbReference type="Gene3D" id="2.60.40.10">
    <property type="entry name" value="Immunoglobulins"/>
    <property type="match status" value="1"/>
</dbReference>
<accession>A0A934RV14</accession>
<dbReference type="GO" id="GO:0005975">
    <property type="term" value="P:carbohydrate metabolic process"/>
    <property type="evidence" value="ECO:0007669"/>
    <property type="project" value="InterPro"/>
</dbReference>
<dbReference type="Gene3D" id="2.60.120.200">
    <property type="match status" value="1"/>
</dbReference>
<dbReference type="PROSITE" id="PS00149">
    <property type="entry name" value="SULFATASE_2"/>
    <property type="match status" value="1"/>
</dbReference>
<keyword evidence="6 10" id="KW-0378">Hydrolase</keyword>
<dbReference type="InterPro" id="IPR017850">
    <property type="entry name" value="Alkaline_phosphatase_core_sf"/>
</dbReference>
<dbReference type="GO" id="GO:0005737">
    <property type="term" value="C:cytoplasm"/>
    <property type="evidence" value="ECO:0007669"/>
    <property type="project" value="TreeGrafter"/>
</dbReference>
<dbReference type="GO" id="GO:0046872">
    <property type="term" value="F:metal ion binding"/>
    <property type="evidence" value="ECO:0007669"/>
    <property type="project" value="UniProtKB-KW"/>
</dbReference>
<dbReference type="InterPro" id="IPR013320">
    <property type="entry name" value="ConA-like_dom_sf"/>
</dbReference>
<evidence type="ECO:0000313" key="10">
    <source>
        <dbReference type="EMBL" id="MBK1876971.1"/>
    </source>
</evidence>
<comment type="similarity">
    <text evidence="3">Belongs to the sulfatase family.</text>
</comment>
<feature type="signal peptide" evidence="8">
    <location>
        <begin position="1"/>
        <end position="21"/>
    </location>
</feature>
<dbReference type="InterPro" id="IPR024607">
    <property type="entry name" value="Sulfatase_CS"/>
</dbReference>
<dbReference type="InterPro" id="IPR035874">
    <property type="entry name" value="IDS"/>
</dbReference>
<feature type="domain" description="GH16" evidence="9">
    <location>
        <begin position="24"/>
        <end position="271"/>
    </location>
</feature>
<dbReference type="Pfam" id="PF00884">
    <property type="entry name" value="Sulfatase"/>
    <property type="match status" value="1"/>
</dbReference>
<evidence type="ECO:0000256" key="5">
    <source>
        <dbReference type="ARBA" id="ARBA00022729"/>
    </source>
</evidence>
<evidence type="ECO:0000256" key="3">
    <source>
        <dbReference type="ARBA" id="ARBA00008779"/>
    </source>
</evidence>
<dbReference type="InterPro" id="IPR013783">
    <property type="entry name" value="Ig-like_fold"/>
</dbReference>
<dbReference type="AlphaFoldDB" id="A0A934RV14"/>
<name>A0A934RV14_9BACT</name>
<dbReference type="Gene3D" id="3.40.720.10">
    <property type="entry name" value="Alkaline Phosphatase, subunit A"/>
    <property type="match status" value="1"/>
</dbReference>
<dbReference type="GO" id="GO:0004553">
    <property type="term" value="F:hydrolase activity, hydrolyzing O-glycosyl compounds"/>
    <property type="evidence" value="ECO:0007669"/>
    <property type="project" value="InterPro"/>
</dbReference>
<evidence type="ECO:0000256" key="8">
    <source>
        <dbReference type="SAM" id="SignalP"/>
    </source>
</evidence>
<dbReference type="CDD" id="cd16030">
    <property type="entry name" value="iduronate-2-sulfatase"/>
    <property type="match status" value="1"/>
</dbReference>
<sequence>MNFKLASIAIAGLAFLPFISADSPDIDPASDPNVQPYGNTDVHGYRLTFSDEFEGTEVDESKWYYRTGAKLWSTQLPANNSVSDGLFRIHLKKERVEKNDTDYTGGGIITHKQFRYGYYEATMKAPKGQGWHSSFWMMRDAVLEELPPGTIHIELDPAENDSSDPYHYQIDSHRWLPADHRKFGTKQIHPSVPLYEFQVYGMEFTPEVLRYFFNGELVGETDASIFAHNDVNVWLTCLAGKLGKKTTGVDESQLPSQTQYQYFRFFEKSPHASVEITSPNPGHSILVSDTDEHIDLTAQVSPTEDGLEIDLEWKKLEGPGEVSFADTTSAKTSASFSKPGHYILECSATVGTHRTAAEVNISVDAPVLLELSHKAHGYNNPAVHIRETKPTENAGQDNHFMIGKWQGKRSRGLIEWDLDRIPAGSTIESVDLSFWSDEGLGKEIGSIELRELEGSFVEGVGDGWRLPEIGSGASWVSRTGKDTWKNEGGDFGKQSLSRIDGYELETPTRKTFKSTKRFVKAAQRAFDAGKPLGLVLISPETEAGKNAYARFASNDTPANLRPVLRVTYSRGTDQASMKKPNVLFIAIDDLRADLGCYGSDIAITPNIDALASQGLRFDNAYCQQAICGPSRASILTGARPDTIGITHNYVKIRDLNPDILTLPEHFGNNGYDTVYAGKIYHHGDMLEDTWNRQPSRHKLDDKKVSELKGFALKENRDVTAKSKKEMFEKYGPVSRFGLAMGPPYEAADVPDNRYIDGYHTDLAIATLEDLVAEQKGSNAKPFFLALGMNKPHLNWIAPKKYWDLYERDKIPMATHTEAPKDGPAMGLHASFELRVRHYIPKEGDFDPELARTLKHSYLACTSYVDAQIGRMIDALDESGVRDNTVIILWSDHGFHLGDMGVWGKATNYELATRVPFIIWTPSMSEAAQGASTDALVELVDMYPTLCDLAGIEKPEHLEGYSLTPLLQNPDRNWKKAAFSQFPNPALREWGAFPLRPAMRETFFGPLITEVEGRIKEQFGDQWDRDLFENRLMGYAMRTDRYRFIAWIDRGSPDADPIAIELYDHKNDPQETRNIAKRRPKVVSKLLAQLQTGWKGNLPN</sequence>
<keyword evidence="4" id="KW-0479">Metal-binding</keyword>
<dbReference type="PROSITE" id="PS00523">
    <property type="entry name" value="SULFATASE_1"/>
    <property type="match status" value="1"/>
</dbReference>
<comment type="similarity">
    <text evidence="2">Belongs to the glycosyl hydrolase 16 family.</text>
</comment>
<evidence type="ECO:0000256" key="6">
    <source>
        <dbReference type="ARBA" id="ARBA00022801"/>
    </source>
</evidence>
<evidence type="ECO:0000313" key="11">
    <source>
        <dbReference type="Proteomes" id="UP000617628"/>
    </source>
</evidence>
<comment type="cofactor">
    <cofactor evidence="1">
        <name>Ca(2+)</name>
        <dbReference type="ChEBI" id="CHEBI:29108"/>
    </cofactor>
</comment>
<organism evidence="10 11">
    <name type="scientific">Pelagicoccus mobilis</name>
    <dbReference type="NCBI Taxonomy" id="415221"/>
    <lineage>
        <taxon>Bacteria</taxon>
        <taxon>Pseudomonadati</taxon>
        <taxon>Verrucomicrobiota</taxon>
        <taxon>Opitutia</taxon>
        <taxon>Puniceicoccales</taxon>
        <taxon>Pelagicoccaceae</taxon>
        <taxon>Pelagicoccus</taxon>
    </lineage>
</organism>
<dbReference type="InterPro" id="IPR000757">
    <property type="entry name" value="Beta-glucanase-like"/>
</dbReference>
<protein>
    <submittedName>
        <fullName evidence="10">Sulfatase-like hydrolase/transferase</fullName>
    </submittedName>
</protein>
<evidence type="ECO:0000259" key="9">
    <source>
        <dbReference type="PROSITE" id="PS51762"/>
    </source>
</evidence>
<evidence type="ECO:0000256" key="4">
    <source>
        <dbReference type="ARBA" id="ARBA00022723"/>
    </source>
</evidence>
<evidence type="ECO:0000256" key="2">
    <source>
        <dbReference type="ARBA" id="ARBA00006865"/>
    </source>
</evidence>
<dbReference type="InterPro" id="IPR000917">
    <property type="entry name" value="Sulfatase_N"/>
</dbReference>
<dbReference type="Pfam" id="PF00722">
    <property type="entry name" value="Glyco_hydro_16"/>
    <property type="match status" value="1"/>
</dbReference>
<comment type="caution">
    <text evidence="10">The sequence shown here is derived from an EMBL/GenBank/DDBJ whole genome shotgun (WGS) entry which is preliminary data.</text>
</comment>
<dbReference type="EMBL" id="JAENIL010000013">
    <property type="protein sequence ID" value="MBK1876971.1"/>
    <property type="molecule type" value="Genomic_DNA"/>
</dbReference>
<keyword evidence="5 8" id="KW-0732">Signal</keyword>
<evidence type="ECO:0000256" key="1">
    <source>
        <dbReference type="ARBA" id="ARBA00001913"/>
    </source>
</evidence>
<keyword evidence="7" id="KW-0106">Calcium</keyword>
<dbReference type="PANTHER" id="PTHR45953:SF1">
    <property type="entry name" value="IDURONATE 2-SULFATASE"/>
    <property type="match status" value="1"/>
</dbReference>
<evidence type="ECO:0000256" key="7">
    <source>
        <dbReference type="ARBA" id="ARBA00022837"/>
    </source>
</evidence>
<dbReference type="PROSITE" id="PS51762">
    <property type="entry name" value="GH16_2"/>
    <property type="match status" value="1"/>
</dbReference>
<gene>
    <name evidence="10" type="ORF">JIN87_08835</name>
</gene>
<dbReference type="SUPFAM" id="SSF49899">
    <property type="entry name" value="Concanavalin A-like lectins/glucanases"/>
    <property type="match status" value="1"/>
</dbReference>
<proteinExistence type="inferred from homology"/>